<feature type="region of interest" description="Disordered" evidence="1">
    <location>
        <begin position="100"/>
        <end position="124"/>
    </location>
</feature>
<protein>
    <submittedName>
        <fullName evidence="3">Uncharacterized protein</fullName>
    </submittedName>
</protein>
<dbReference type="AlphaFoldDB" id="A0A812QTJ7"/>
<evidence type="ECO:0000256" key="1">
    <source>
        <dbReference type="SAM" id="MobiDB-lite"/>
    </source>
</evidence>
<feature type="chain" id="PRO_5032896706" evidence="2">
    <location>
        <begin position="26"/>
        <end position="691"/>
    </location>
</feature>
<accession>A0A812QTJ7</accession>
<evidence type="ECO:0000313" key="4">
    <source>
        <dbReference type="Proteomes" id="UP000604046"/>
    </source>
</evidence>
<sequence length="691" mass="75722">MMRPSTRQNLALAFIFMLAVHDVSAARHGYNTAQMVSVAANRMEQSTKFHEYVAGVEESGSFSLQTMWARGKEDPFLRSLTWTNATITFSYADADDGIDSAGESRGGKGRAGKGGRGMAGNRHSRHTAKYVEVTGMDKKYRIMPDAVVMTKEMKSMAVVGISGWQALEGGFWGPSKYDRDEILWIRTEMNPIIGVTTGSTMSWRYAGYPVYQKGFEKPYYFYKGVQTSIDIEEVSLASEETPSDFHAEVAGHRTPPSEAPGRDLMLLLDAMLGQSSCLSSESLCLHRCVYNSDDDKCGPAAFCTDVAEGEMPSPLAPFGDQQKCKAVGGSSHEAADQAITHEGIPSLKAKALDVVQKLEDMEAVSTSIASPSTMMKTAELWAEATEVLQVLETLPARTDAGKFTAAQHRASRTDMKHWRGRKDRLTTAEYNAAKEKSVADVHDSTSFSVAAKLHSELVNFVLKRPKIMIETAKMQSKEQCLLKDGTEDEKDQLEEFVKYFLRVPGYNRGDLDGQTLSLPDHCQEYLKTLGGVSMSEVLSSADEAKKYLKETANSPGSDSTLELNLERLPRAVGEEAQSLLESDSWKDESESARTAILFHAFCLLFVCLVILETPTDSTDLKPGGEQKGDPRTGILCQQLGGALVLSSVIAMSPPWVDAWADKGMLVLLAWDFGVLLVTGKLREGPLTKAPK</sequence>
<keyword evidence="4" id="KW-1185">Reference proteome</keyword>
<name>A0A812QTJ7_9DINO</name>
<organism evidence="3 4">
    <name type="scientific">Symbiodinium natans</name>
    <dbReference type="NCBI Taxonomy" id="878477"/>
    <lineage>
        <taxon>Eukaryota</taxon>
        <taxon>Sar</taxon>
        <taxon>Alveolata</taxon>
        <taxon>Dinophyceae</taxon>
        <taxon>Suessiales</taxon>
        <taxon>Symbiodiniaceae</taxon>
        <taxon>Symbiodinium</taxon>
    </lineage>
</organism>
<evidence type="ECO:0000313" key="3">
    <source>
        <dbReference type="EMBL" id="CAE7403464.1"/>
    </source>
</evidence>
<gene>
    <name evidence="3" type="ORF">SNAT2548_LOCUS21953</name>
</gene>
<proteinExistence type="predicted"/>
<reference evidence="3" key="1">
    <citation type="submission" date="2021-02" db="EMBL/GenBank/DDBJ databases">
        <authorList>
            <person name="Dougan E. K."/>
            <person name="Rhodes N."/>
            <person name="Thang M."/>
            <person name="Chan C."/>
        </authorList>
    </citation>
    <scope>NUCLEOTIDE SEQUENCE</scope>
</reference>
<keyword evidence="2" id="KW-0732">Signal</keyword>
<comment type="caution">
    <text evidence="3">The sequence shown here is derived from an EMBL/GenBank/DDBJ whole genome shotgun (WGS) entry which is preliminary data.</text>
</comment>
<evidence type="ECO:0000256" key="2">
    <source>
        <dbReference type="SAM" id="SignalP"/>
    </source>
</evidence>
<dbReference type="OrthoDB" id="428890at2759"/>
<feature type="signal peptide" evidence="2">
    <location>
        <begin position="1"/>
        <end position="25"/>
    </location>
</feature>
<dbReference type="EMBL" id="CAJNDS010002269">
    <property type="protein sequence ID" value="CAE7403464.1"/>
    <property type="molecule type" value="Genomic_DNA"/>
</dbReference>
<dbReference type="Proteomes" id="UP000604046">
    <property type="component" value="Unassembled WGS sequence"/>
</dbReference>